<evidence type="ECO:0000313" key="6">
    <source>
        <dbReference type="Proteomes" id="UP000319801"/>
    </source>
</evidence>
<keyword evidence="6" id="KW-1185">Reference proteome</keyword>
<feature type="domain" description="Bcl-2 Bcl-2 homology region 1-3" evidence="4">
    <location>
        <begin position="77"/>
        <end position="177"/>
    </location>
</feature>
<dbReference type="Proteomes" id="UP000319801">
    <property type="component" value="Unassembled WGS sequence"/>
</dbReference>
<sequence>MHVNMYTGSVCTETFLKPNMANANLYDNQCIVEKYLNHKLSKNGHTQEILLSRTRSPDDQEGRQEESASRANLQRALREAGDELESLYRTDLTQLSKRLRGAPVGAEQRRFAAVTDELFRDGVNWGRVVAFFEFGAMVCVQCPPDAERSACAENVARWMTEYLNGPLNGWIQENGGWVRNLHSALDSSLCTSRLNRPLIWVVSANRFCQTNQQKRTESLTNRFTFCTQNKITFLHTQ</sequence>
<comment type="similarity">
    <text evidence="1">Belongs to the Bcl-2 family.</text>
</comment>
<dbReference type="PANTHER" id="PTHR11256">
    <property type="entry name" value="BCL-2 RELATED"/>
    <property type="match status" value="1"/>
</dbReference>
<comment type="caution">
    <text evidence="5">The sequence shown here is derived from an EMBL/GenBank/DDBJ whole genome shotgun (WGS) entry which is preliminary data.</text>
</comment>
<organism evidence="5 6">
    <name type="scientific">Bagarius yarrelli</name>
    <name type="common">Goonch</name>
    <name type="synonym">Bagrus yarrelli</name>
    <dbReference type="NCBI Taxonomy" id="175774"/>
    <lineage>
        <taxon>Eukaryota</taxon>
        <taxon>Metazoa</taxon>
        <taxon>Chordata</taxon>
        <taxon>Craniata</taxon>
        <taxon>Vertebrata</taxon>
        <taxon>Euteleostomi</taxon>
        <taxon>Actinopterygii</taxon>
        <taxon>Neopterygii</taxon>
        <taxon>Teleostei</taxon>
        <taxon>Ostariophysi</taxon>
        <taxon>Siluriformes</taxon>
        <taxon>Sisoridae</taxon>
        <taxon>Sisorinae</taxon>
        <taxon>Bagarius</taxon>
    </lineage>
</organism>
<reference evidence="5 6" key="1">
    <citation type="journal article" date="2019" name="Genome Biol. Evol.">
        <title>Whole-Genome Sequencing of the Giant Devil Catfish, Bagarius yarrelli.</title>
        <authorList>
            <person name="Jiang W."/>
            <person name="Lv Y."/>
            <person name="Cheng L."/>
            <person name="Yang K."/>
            <person name="Chao B."/>
            <person name="Wang X."/>
            <person name="Li Y."/>
            <person name="Pan X."/>
            <person name="You X."/>
            <person name="Zhang Y."/>
            <person name="Yang J."/>
            <person name="Li J."/>
            <person name="Zhang X."/>
            <person name="Liu S."/>
            <person name="Sun C."/>
            <person name="Yang J."/>
            <person name="Shi Q."/>
        </authorList>
    </citation>
    <scope>NUCLEOTIDE SEQUENCE [LARGE SCALE GENOMIC DNA]</scope>
    <source>
        <strain evidence="5">JWS20170419001</strain>
        <tissue evidence="5">Muscle</tissue>
    </source>
</reference>
<dbReference type="SUPFAM" id="SSF56854">
    <property type="entry name" value="Bcl-2 inhibitors of programmed cell death"/>
    <property type="match status" value="1"/>
</dbReference>
<dbReference type="InterPro" id="IPR020717">
    <property type="entry name" value="Bcl2_BH1_motif_CS"/>
</dbReference>
<dbReference type="PRINTS" id="PR01862">
    <property type="entry name" value="BCL2FAMILY"/>
</dbReference>
<dbReference type="InterPro" id="IPR002475">
    <property type="entry name" value="Bcl2-like"/>
</dbReference>
<proteinExistence type="inferred from homology"/>
<dbReference type="GO" id="GO:0008630">
    <property type="term" value="P:intrinsic apoptotic signaling pathway in response to DNA damage"/>
    <property type="evidence" value="ECO:0007669"/>
    <property type="project" value="TreeGrafter"/>
</dbReference>
<dbReference type="SMART" id="SM00337">
    <property type="entry name" value="BCL"/>
    <property type="match status" value="1"/>
</dbReference>
<dbReference type="AlphaFoldDB" id="A0A556TZV6"/>
<evidence type="ECO:0000256" key="3">
    <source>
        <dbReference type="SAM" id="MobiDB-lite"/>
    </source>
</evidence>
<feature type="compositionally biased region" description="Basic and acidic residues" evidence="3">
    <location>
        <begin position="55"/>
        <end position="68"/>
    </location>
</feature>
<name>A0A556TZV6_BAGYA</name>
<evidence type="ECO:0000256" key="2">
    <source>
        <dbReference type="ARBA" id="ARBA00022703"/>
    </source>
</evidence>
<evidence type="ECO:0000259" key="4">
    <source>
        <dbReference type="SMART" id="SM00337"/>
    </source>
</evidence>
<gene>
    <name evidence="5" type="ORF">Baya_7307</name>
</gene>
<dbReference type="PROSITE" id="PS01080">
    <property type="entry name" value="BH1"/>
    <property type="match status" value="1"/>
</dbReference>
<dbReference type="GO" id="GO:0051400">
    <property type="term" value="F:BH domain binding"/>
    <property type="evidence" value="ECO:0007669"/>
    <property type="project" value="TreeGrafter"/>
</dbReference>
<evidence type="ECO:0000256" key="1">
    <source>
        <dbReference type="ARBA" id="ARBA00009458"/>
    </source>
</evidence>
<dbReference type="InterPro" id="IPR046371">
    <property type="entry name" value="Bcl-2_BH1-3"/>
</dbReference>
<dbReference type="Pfam" id="PF00452">
    <property type="entry name" value="Bcl-2"/>
    <property type="match status" value="1"/>
</dbReference>
<dbReference type="OrthoDB" id="6021377at2759"/>
<dbReference type="EMBL" id="VCAZ01000032">
    <property type="protein sequence ID" value="TSL47726.1"/>
    <property type="molecule type" value="Genomic_DNA"/>
</dbReference>
<dbReference type="InterPro" id="IPR036834">
    <property type="entry name" value="Bcl-2-like_sf"/>
</dbReference>
<dbReference type="PROSITE" id="PS50062">
    <property type="entry name" value="BCL2_FAMILY"/>
    <property type="match status" value="1"/>
</dbReference>
<dbReference type="CDD" id="cd06845">
    <property type="entry name" value="Bcl-2_like"/>
    <property type="match status" value="1"/>
</dbReference>
<keyword evidence="2" id="KW-0053">Apoptosis</keyword>
<dbReference type="GO" id="GO:0042981">
    <property type="term" value="P:regulation of apoptotic process"/>
    <property type="evidence" value="ECO:0007669"/>
    <property type="project" value="InterPro"/>
</dbReference>
<dbReference type="GO" id="GO:0005741">
    <property type="term" value="C:mitochondrial outer membrane"/>
    <property type="evidence" value="ECO:0007669"/>
    <property type="project" value="TreeGrafter"/>
</dbReference>
<dbReference type="GO" id="GO:0097192">
    <property type="term" value="P:extrinsic apoptotic signaling pathway in absence of ligand"/>
    <property type="evidence" value="ECO:0007669"/>
    <property type="project" value="TreeGrafter"/>
</dbReference>
<feature type="region of interest" description="Disordered" evidence="3">
    <location>
        <begin position="52"/>
        <end position="71"/>
    </location>
</feature>
<evidence type="ECO:0000313" key="5">
    <source>
        <dbReference type="EMBL" id="TSL47726.1"/>
    </source>
</evidence>
<protein>
    <submittedName>
        <fullName evidence="5">Apoptosis regulator Bcl-2</fullName>
    </submittedName>
</protein>
<dbReference type="GO" id="GO:0001836">
    <property type="term" value="P:release of cytochrome c from mitochondria"/>
    <property type="evidence" value="ECO:0007669"/>
    <property type="project" value="TreeGrafter"/>
</dbReference>
<dbReference type="InterPro" id="IPR026298">
    <property type="entry name" value="Bcl-2_fam"/>
</dbReference>
<dbReference type="Gene3D" id="1.10.437.10">
    <property type="entry name" value="Blc2-like"/>
    <property type="match status" value="1"/>
</dbReference>
<dbReference type="PANTHER" id="PTHR11256:SF11">
    <property type="entry name" value="APOPTOSIS REGULATOR BCL-2"/>
    <property type="match status" value="1"/>
</dbReference>
<accession>A0A556TZV6</accession>